<keyword evidence="2" id="KW-0677">Repeat</keyword>
<feature type="chain" id="PRO_5039906102" description="Beta-lactamase" evidence="3">
    <location>
        <begin position="33"/>
        <end position="428"/>
    </location>
</feature>
<dbReference type="InterPro" id="IPR011990">
    <property type="entry name" value="TPR-like_helical_dom_sf"/>
</dbReference>
<dbReference type="InterPro" id="IPR006597">
    <property type="entry name" value="Sel1-like"/>
</dbReference>
<dbReference type="EMBL" id="ARYL01000005">
    <property type="protein sequence ID" value="KDA03543.1"/>
    <property type="molecule type" value="Genomic_DNA"/>
</dbReference>
<dbReference type="PANTHER" id="PTHR13891">
    <property type="entry name" value="CYTOCHROME C OXIDASE ASSEMBLY FACTOR 7"/>
    <property type="match status" value="1"/>
</dbReference>
<comment type="similarity">
    <text evidence="1">Belongs to the hcp beta-lactamase family.</text>
</comment>
<dbReference type="PATRIC" id="fig|1280953.3.peg.1067"/>
<gene>
    <name evidence="4" type="ORF">HOC_05299</name>
</gene>
<keyword evidence="3" id="KW-0732">Signal</keyword>
<dbReference type="eggNOG" id="COG0790">
    <property type="taxonomic scope" value="Bacteria"/>
</dbReference>
<dbReference type="InterPro" id="IPR040239">
    <property type="entry name" value="HcpB-like"/>
</dbReference>
<accession>A0A059GAN8</accession>
<name>A0A059GAN8_9PROT</name>
<dbReference type="STRING" id="1280953.HOC_05299"/>
<dbReference type="PANTHER" id="PTHR13891:SF1">
    <property type="entry name" value="CYTOCHROME C OXIDASE ASSEMBLY FACTOR 7"/>
    <property type="match status" value="1"/>
</dbReference>
<sequence>MVSRFLARTARMLAGLALMAAPVVAVAPLASAQSLSVEDTARPQEATGDALLRLGREYAAGTYGAPDFERASELYLQAADAGTAEAYADAAVLRATGKVTSGDEAEDNIGASYLYMAGAEAGCITCMKSLARMYEMAPIGVERNLGEALVWYTKAYEMSIFKTDAEFENIKRVSSEAYYAAVDERDAGNHWEAYNAFKTLCDFKGPAACYMLGLYQGAVNSPYGKDERAALAPLAFACDNSIPKACENHARLTGFVGPSAGYSNGYRAERYFKSQCDSDTPDYSACFNVAWLNYYTDYGLNNWQTIRTYSTKACFQGGDSMGCSLAMKMANMMGPPPGSMPTKSGGNWGRSVDNAIGGIFAALASGASAYASTGSVGSSGSYSSSGSSSSSNNVSTWQDNRDWNDALRSTANIGTAYSSSCRPGNKYC</sequence>
<dbReference type="Gene3D" id="1.25.40.10">
    <property type="entry name" value="Tetratricopeptide repeat domain"/>
    <property type="match status" value="1"/>
</dbReference>
<protein>
    <recommendedName>
        <fullName evidence="6">Beta-lactamase</fullName>
    </recommendedName>
</protein>
<evidence type="ECO:0000256" key="1">
    <source>
        <dbReference type="ARBA" id="ARBA00008486"/>
    </source>
</evidence>
<proteinExistence type="inferred from homology"/>
<feature type="signal peptide" evidence="3">
    <location>
        <begin position="1"/>
        <end position="32"/>
    </location>
</feature>
<comment type="caution">
    <text evidence="4">The sequence shown here is derived from an EMBL/GenBank/DDBJ whole genome shotgun (WGS) entry which is preliminary data.</text>
</comment>
<evidence type="ECO:0000313" key="5">
    <source>
        <dbReference type="Proteomes" id="UP000024942"/>
    </source>
</evidence>
<dbReference type="OrthoDB" id="5365194at2"/>
<dbReference type="SMART" id="SM00671">
    <property type="entry name" value="SEL1"/>
    <property type="match status" value="2"/>
</dbReference>
<evidence type="ECO:0000256" key="3">
    <source>
        <dbReference type="SAM" id="SignalP"/>
    </source>
</evidence>
<evidence type="ECO:0008006" key="6">
    <source>
        <dbReference type="Google" id="ProtNLM"/>
    </source>
</evidence>
<reference evidence="4 5" key="1">
    <citation type="journal article" date="2014" name="Antonie Van Leeuwenhoek">
        <title>Hyphomonas beringensis sp. nov. and Hyphomonas chukchiensis sp. nov., isolated from surface seawater of the Bering Sea and Chukchi Sea.</title>
        <authorList>
            <person name="Li C."/>
            <person name="Lai Q."/>
            <person name="Li G."/>
            <person name="Dong C."/>
            <person name="Wang J."/>
            <person name="Liao Y."/>
            <person name="Shao Z."/>
        </authorList>
    </citation>
    <scope>NUCLEOTIDE SEQUENCE [LARGE SCALE GENOMIC DNA]</scope>
    <source>
        <strain evidence="4 5">SCH89</strain>
    </source>
</reference>
<dbReference type="AlphaFoldDB" id="A0A059GAN8"/>
<keyword evidence="5" id="KW-1185">Reference proteome</keyword>
<dbReference type="SUPFAM" id="SSF81901">
    <property type="entry name" value="HCP-like"/>
    <property type="match status" value="2"/>
</dbReference>
<dbReference type="Proteomes" id="UP000024942">
    <property type="component" value="Unassembled WGS sequence"/>
</dbReference>
<evidence type="ECO:0000313" key="4">
    <source>
        <dbReference type="EMBL" id="KDA03543.1"/>
    </source>
</evidence>
<dbReference type="RefSeq" id="WP_035536407.1">
    <property type="nucleotide sequence ID" value="NZ_ARYL01000005.1"/>
</dbReference>
<organism evidence="4 5">
    <name type="scientific">Hyphomonas oceanitis SCH89</name>
    <dbReference type="NCBI Taxonomy" id="1280953"/>
    <lineage>
        <taxon>Bacteria</taxon>
        <taxon>Pseudomonadati</taxon>
        <taxon>Pseudomonadota</taxon>
        <taxon>Alphaproteobacteria</taxon>
        <taxon>Hyphomonadales</taxon>
        <taxon>Hyphomonadaceae</taxon>
        <taxon>Hyphomonas</taxon>
    </lineage>
</organism>
<evidence type="ECO:0000256" key="2">
    <source>
        <dbReference type="ARBA" id="ARBA00022737"/>
    </source>
</evidence>